<dbReference type="GO" id="GO:0052621">
    <property type="term" value="F:diguanylate cyclase activity"/>
    <property type="evidence" value="ECO:0007669"/>
    <property type="project" value="UniProtKB-EC"/>
</dbReference>
<keyword evidence="6" id="KW-1185">Reference proteome</keyword>
<dbReference type="SMART" id="SM00062">
    <property type="entry name" value="PBPb"/>
    <property type="match status" value="1"/>
</dbReference>
<dbReference type="EC" id="2.7.7.65" evidence="1"/>
<feature type="domain" description="GGDEF" evidence="4">
    <location>
        <begin position="339"/>
        <end position="468"/>
    </location>
</feature>
<dbReference type="NCBIfam" id="TIGR00254">
    <property type="entry name" value="GGDEF"/>
    <property type="match status" value="1"/>
</dbReference>
<comment type="catalytic activity">
    <reaction evidence="2">
        <text>2 GTP = 3',3'-c-di-GMP + 2 diphosphate</text>
        <dbReference type="Rhea" id="RHEA:24898"/>
        <dbReference type="ChEBI" id="CHEBI:33019"/>
        <dbReference type="ChEBI" id="CHEBI:37565"/>
        <dbReference type="ChEBI" id="CHEBI:58805"/>
        <dbReference type="EC" id="2.7.7.65"/>
    </reaction>
</comment>
<reference evidence="5 6" key="1">
    <citation type="submission" date="2018-12" db="EMBL/GenBank/DDBJ databases">
        <authorList>
            <person name="Yang Y."/>
        </authorList>
    </citation>
    <scope>NUCLEOTIDE SEQUENCE [LARGE SCALE GENOMIC DNA]</scope>
    <source>
        <strain evidence="5 6">L-25-5w-1</strain>
    </source>
</reference>
<organism evidence="5 6">
    <name type="scientific">Azospirillum griseum</name>
    <dbReference type="NCBI Taxonomy" id="2496639"/>
    <lineage>
        <taxon>Bacteria</taxon>
        <taxon>Pseudomonadati</taxon>
        <taxon>Pseudomonadota</taxon>
        <taxon>Alphaproteobacteria</taxon>
        <taxon>Rhodospirillales</taxon>
        <taxon>Azospirillaceae</taxon>
        <taxon>Azospirillum</taxon>
    </lineage>
</organism>
<dbReference type="Proteomes" id="UP000277007">
    <property type="component" value="Unassembled WGS sequence"/>
</dbReference>
<accession>A0A3S0KYW9</accession>
<dbReference type="SUPFAM" id="SSF53850">
    <property type="entry name" value="Periplasmic binding protein-like II"/>
    <property type="match status" value="1"/>
</dbReference>
<dbReference type="PROSITE" id="PS50887">
    <property type="entry name" value="GGDEF"/>
    <property type="match status" value="1"/>
</dbReference>
<dbReference type="PANTHER" id="PTHR45138:SF9">
    <property type="entry name" value="DIGUANYLATE CYCLASE DGCM-RELATED"/>
    <property type="match status" value="1"/>
</dbReference>
<evidence type="ECO:0000313" key="6">
    <source>
        <dbReference type="Proteomes" id="UP000277007"/>
    </source>
</evidence>
<dbReference type="FunFam" id="3.30.70.270:FF:000001">
    <property type="entry name" value="Diguanylate cyclase domain protein"/>
    <property type="match status" value="1"/>
</dbReference>
<dbReference type="RefSeq" id="WP_126614558.1">
    <property type="nucleotide sequence ID" value="NZ_JBHUCY010000029.1"/>
</dbReference>
<keyword evidence="3" id="KW-0732">Signal</keyword>
<dbReference type="InterPro" id="IPR043128">
    <property type="entry name" value="Rev_trsase/Diguanyl_cyclase"/>
</dbReference>
<proteinExistence type="predicted"/>
<comment type="caution">
    <text evidence="5">The sequence shown here is derived from an EMBL/GenBank/DDBJ whole genome shotgun (WGS) entry which is preliminary data.</text>
</comment>
<evidence type="ECO:0000256" key="3">
    <source>
        <dbReference type="SAM" id="SignalP"/>
    </source>
</evidence>
<dbReference type="EMBL" id="RXMA01000007">
    <property type="protein sequence ID" value="RTR21003.1"/>
    <property type="molecule type" value="Genomic_DNA"/>
</dbReference>
<dbReference type="GO" id="GO:1902201">
    <property type="term" value="P:negative regulation of bacterial-type flagellum-dependent cell motility"/>
    <property type="evidence" value="ECO:0007669"/>
    <property type="project" value="TreeGrafter"/>
</dbReference>
<dbReference type="InterPro" id="IPR050469">
    <property type="entry name" value="Diguanylate_Cyclase"/>
</dbReference>
<dbReference type="Gene3D" id="3.40.190.10">
    <property type="entry name" value="Periplasmic binding protein-like II"/>
    <property type="match status" value="2"/>
</dbReference>
<dbReference type="InterPro" id="IPR029787">
    <property type="entry name" value="Nucleotide_cyclase"/>
</dbReference>
<dbReference type="SUPFAM" id="SSF55073">
    <property type="entry name" value="Nucleotide cyclase"/>
    <property type="match status" value="1"/>
</dbReference>
<feature type="signal peptide" evidence="3">
    <location>
        <begin position="1"/>
        <end position="25"/>
    </location>
</feature>
<dbReference type="GO" id="GO:0043709">
    <property type="term" value="P:cell adhesion involved in single-species biofilm formation"/>
    <property type="evidence" value="ECO:0007669"/>
    <property type="project" value="TreeGrafter"/>
</dbReference>
<dbReference type="InterPro" id="IPR000160">
    <property type="entry name" value="GGDEF_dom"/>
</dbReference>
<dbReference type="PANTHER" id="PTHR45138">
    <property type="entry name" value="REGULATORY COMPONENTS OF SENSORY TRANSDUCTION SYSTEM"/>
    <property type="match status" value="1"/>
</dbReference>
<dbReference type="AlphaFoldDB" id="A0A3S0KYW9"/>
<dbReference type="GO" id="GO:0005886">
    <property type="term" value="C:plasma membrane"/>
    <property type="evidence" value="ECO:0007669"/>
    <property type="project" value="TreeGrafter"/>
</dbReference>
<dbReference type="CDD" id="cd13708">
    <property type="entry name" value="PBP2_BvgS_like_1"/>
    <property type="match status" value="1"/>
</dbReference>
<dbReference type="OrthoDB" id="9812260at2"/>
<dbReference type="CDD" id="cd01949">
    <property type="entry name" value="GGDEF"/>
    <property type="match status" value="1"/>
</dbReference>
<dbReference type="InterPro" id="IPR001638">
    <property type="entry name" value="Solute-binding_3/MltF_N"/>
</dbReference>
<evidence type="ECO:0000256" key="1">
    <source>
        <dbReference type="ARBA" id="ARBA00012528"/>
    </source>
</evidence>
<dbReference type="Pfam" id="PF00990">
    <property type="entry name" value="GGDEF"/>
    <property type="match status" value="1"/>
</dbReference>
<dbReference type="SMART" id="SM00267">
    <property type="entry name" value="GGDEF"/>
    <property type="match status" value="1"/>
</dbReference>
<feature type="chain" id="PRO_5018748716" description="diguanylate cyclase" evidence="3">
    <location>
        <begin position="26"/>
        <end position="480"/>
    </location>
</feature>
<sequence>MLLPFARKIVVAALCALALSPTAGRGDGTPPVAVAVGSAMVGDTAPVSYCVDPDWPPYDSLTPQGQHVGIGGDLLRLVAGRAGLSLNLVPTKDWEESIGQSKAGACTLLNFLNQTPKRDAWLLFTEPLFTDPNVIITHEHHPFVADLAGLSDETLVLPKGTSIEERVRRDYPNLRILLTDSEADAFALLSRGKADLTIRSLTVAVYTIKTEGWFNLKIAGQIPGYDNHLRIGVLKSAPELRDRLNRAIATLTPQDRALIANRHVAITVQTGLDRDLMQKIALAFTLVLLTSLFWIAKLYRLNRTLAVASQTDALTGLANRASLNDRFAKEIERATRHKRPLSVIMCDLDHFKRVNDRLGHLAGDRMLREFAAIARASTRSIDVVARWGGEEFLILCPETDAEAALIVARRLCEAVRGHIFATGWPHSVSVGVASLRPNDTVDSLLLRADEALYQAKHQGRDQVCLETPLALPAPTRSPAL</sequence>
<name>A0A3S0KYW9_9PROT</name>
<protein>
    <recommendedName>
        <fullName evidence="1">diguanylate cyclase</fullName>
        <ecNumber evidence="1">2.7.7.65</ecNumber>
    </recommendedName>
</protein>
<evidence type="ECO:0000259" key="4">
    <source>
        <dbReference type="PROSITE" id="PS50887"/>
    </source>
</evidence>
<evidence type="ECO:0000313" key="5">
    <source>
        <dbReference type="EMBL" id="RTR21003.1"/>
    </source>
</evidence>
<dbReference type="Pfam" id="PF00497">
    <property type="entry name" value="SBP_bac_3"/>
    <property type="match status" value="1"/>
</dbReference>
<gene>
    <name evidence="5" type="ORF">EJ903_09655</name>
</gene>
<dbReference type="Gene3D" id="3.30.70.270">
    <property type="match status" value="1"/>
</dbReference>
<evidence type="ECO:0000256" key="2">
    <source>
        <dbReference type="ARBA" id="ARBA00034247"/>
    </source>
</evidence>